<proteinExistence type="predicted"/>
<name>A0A1W2TLV7_ROSNE</name>
<accession>A0A1W2TLV7</accession>
<dbReference type="EMBL" id="DF977482">
    <property type="protein sequence ID" value="GAP89293.2"/>
    <property type="molecule type" value="Genomic_DNA"/>
</dbReference>
<sequence>MAQHINESSQGPLGRFRRSRICEPEVFEWFRRHDRVVGSHEQLTKPWVPRRDQECQFKSPRPLPPCSPSPSRLSGLSLSDLTEEEINDLFRKFSGSNPESSEGNTDEGTTLLDDIVEGNAALNIIAGENTRSLDTIVEDTAGENTTLDDTTAEETTAKGTTIKGTTLDDDTVAEGTTVKNTTVEGTTIEGTTPDDIATEKIAVEDTTVRGTTTEGTTLDDTTAEETTAEDTITEGIIDTPISASAYVDPFKLPRPTFTPPCTPTIWTGICRHPNGTSTFEHSPLLYDDGLVYDGRNPNSLNTNRQVRRQVIGSIVGLDHNTGGDFSVEGERAEVGFPDVT</sequence>
<gene>
    <name evidence="2" type="ORF">SAMD00023353_3700280</name>
</gene>
<dbReference type="STRING" id="77044.A0A1W2TLV7"/>
<feature type="region of interest" description="Disordered" evidence="1">
    <location>
        <begin position="55"/>
        <end position="76"/>
    </location>
</feature>
<evidence type="ECO:0000313" key="2">
    <source>
        <dbReference type="EMBL" id="GAP89293.2"/>
    </source>
</evidence>
<evidence type="ECO:0000256" key="1">
    <source>
        <dbReference type="SAM" id="MobiDB-lite"/>
    </source>
</evidence>
<dbReference type="AlphaFoldDB" id="A0A1W2TLV7"/>
<dbReference type="OrthoDB" id="4776522at2759"/>
<dbReference type="Proteomes" id="UP000054516">
    <property type="component" value="Unassembled WGS sequence"/>
</dbReference>
<organism evidence="2">
    <name type="scientific">Rosellinia necatrix</name>
    <name type="common">White root-rot fungus</name>
    <dbReference type="NCBI Taxonomy" id="77044"/>
    <lineage>
        <taxon>Eukaryota</taxon>
        <taxon>Fungi</taxon>
        <taxon>Dikarya</taxon>
        <taxon>Ascomycota</taxon>
        <taxon>Pezizomycotina</taxon>
        <taxon>Sordariomycetes</taxon>
        <taxon>Xylariomycetidae</taxon>
        <taxon>Xylariales</taxon>
        <taxon>Xylariaceae</taxon>
        <taxon>Rosellinia</taxon>
    </lineage>
</organism>
<keyword evidence="3" id="KW-1185">Reference proteome</keyword>
<evidence type="ECO:0000313" key="3">
    <source>
        <dbReference type="Proteomes" id="UP000054516"/>
    </source>
</evidence>
<reference evidence="2" key="1">
    <citation type="submission" date="2016-03" db="EMBL/GenBank/DDBJ databases">
        <title>Draft genome sequence of Rosellinia necatrix.</title>
        <authorList>
            <person name="Kanematsu S."/>
        </authorList>
    </citation>
    <scope>NUCLEOTIDE SEQUENCE [LARGE SCALE GENOMIC DNA]</scope>
    <source>
        <strain evidence="2">W97</strain>
    </source>
</reference>
<protein>
    <submittedName>
        <fullName evidence="2">Uncharacterized protein</fullName>
    </submittedName>
</protein>